<proteinExistence type="predicted"/>
<name>A0AAV0JFT6_9ROSI</name>
<reference evidence="2" key="1">
    <citation type="submission" date="2022-08" db="EMBL/GenBank/DDBJ databases">
        <authorList>
            <person name="Gutierrez-Valencia J."/>
        </authorList>
    </citation>
    <scope>NUCLEOTIDE SEQUENCE</scope>
</reference>
<comment type="caution">
    <text evidence="2">The sequence shown here is derived from an EMBL/GenBank/DDBJ whole genome shotgun (WGS) entry which is preliminary data.</text>
</comment>
<dbReference type="Proteomes" id="UP001154282">
    <property type="component" value="Unassembled WGS sequence"/>
</dbReference>
<feature type="region of interest" description="Disordered" evidence="1">
    <location>
        <begin position="1"/>
        <end position="20"/>
    </location>
</feature>
<evidence type="ECO:0000313" key="2">
    <source>
        <dbReference type="EMBL" id="CAI0407441.1"/>
    </source>
</evidence>
<organism evidence="2 3">
    <name type="scientific">Linum tenue</name>
    <dbReference type="NCBI Taxonomy" id="586396"/>
    <lineage>
        <taxon>Eukaryota</taxon>
        <taxon>Viridiplantae</taxon>
        <taxon>Streptophyta</taxon>
        <taxon>Embryophyta</taxon>
        <taxon>Tracheophyta</taxon>
        <taxon>Spermatophyta</taxon>
        <taxon>Magnoliopsida</taxon>
        <taxon>eudicotyledons</taxon>
        <taxon>Gunneridae</taxon>
        <taxon>Pentapetalae</taxon>
        <taxon>rosids</taxon>
        <taxon>fabids</taxon>
        <taxon>Malpighiales</taxon>
        <taxon>Linaceae</taxon>
        <taxon>Linum</taxon>
    </lineage>
</organism>
<gene>
    <name evidence="2" type="ORF">LITE_LOCUS13566</name>
</gene>
<evidence type="ECO:0000313" key="3">
    <source>
        <dbReference type="Proteomes" id="UP001154282"/>
    </source>
</evidence>
<keyword evidence="3" id="KW-1185">Reference proteome</keyword>
<accession>A0AAV0JFT6</accession>
<dbReference type="EMBL" id="CAMGYJ010000004">
    <property type="protein sequence ID" value="CAI0407441.1"/>
    <property type="molecule type" value="Genomic_DNA"/>
</dbReference>
<dbReference type="AlphaFoldDB" id="A0AAV0JFT6"/>
<protein>
    <submittedName>
        <fullName evidence="2">Uncharacterized protein</fullName>
    </submittedName>
</protein>
<feature type="compositionally biased region" description="Low complexity" evidence="1">
    <location>
        <begin position="1"/>
        <end position="18"/>
    </location>
</feature>
<sequence>MGLKLPRFTSTTLKTSTRPTRHMGLSSTVMLARSKWIRPSPICGR</sequence>
<evidence type="ECO:0000256" key="1">
    <source>
        <dbReference type="SAM" id="MobiDB-lite"/>
    </source>
</evidence>